<dbReference type="AlphaFoldDB" id="A0A1I1FBH9"/>
<dbReference type="EMBL" id="FOLL01000002">
    <property type="protein sequence ID" value="SFB96631.1"/>
    <property type="molecule type" value="Genomic_DNA"/>
</dbReference>
<proteinExistence type="predicted"/>
<sequence>MIFILCNQKVSYICVTIQLLKKYSYYGIRTEANG</sequence>
<gene>
    <name evidence="1" type="ORF">SAMN05421747_102353</name>
</gene>
<dbReference type="Proteomes" id="UP000199577">
    <property type="component" value="Unassembled WGS sequence"/>
</dbReference>
<name>A0A1I1FBH9_9SPHI</name>
<keyword evidence="2" id="KW-1185">Reference proteome</keyword>
<dbReference type="STRING" id="623281.SAMN05421747_102353"/>
<evidence type="ECO:0000313" key="1">
    <source>
        <dbReference type="EMBL" id="SFB96631.1"/>
    </source>
</evidence>
<organism evidence="1 2">
    <name type="scientific">Parapedobacter composti</name>
    <dbReference type="NCBI Taxonomy" id="623281"/>
    <lineage>
        <taxon>Bacteria</taxon>
        <taxon>Pseudomonadati</taxon>
        <taxon>Bacteroidota</taxon>
        <taxon>Sphingobacteriia</taxon>
        <taxon>Sphingobacteriales</taxon>
        <taxon>Sphingobacteriaceae</taxon>
        <taxon>Parapedobacter</taxon>
    </lineage>
</organism>
<reference evidence="1 2" key="1">
    <citation type="submission" date="2016-10" db="EMBL/GenBank/DDBJ databases">
        <authorList>
            <person name="de Groot N.N."/>
        </authorList>
    </citation>
    <scope>NUCLEOTIDE SEQUENCE [LARGE SCALE GENOMIC DNA]</scope>
    <source>
        <strain evidence="1 2">DSM 22900</strain>
    </source>
</reference>
<protein>
    <submittedName>
        <fullName evidence="1">Uncharacterized protein</fullName>
    </submittedName>
</protein>
<accession>A0A1I1FBH9</accession>
<evidence type="ECO:0000313" key="2">
    <source>
        <dbReference type="Proteomes" id="UP000199577"/>
    </source>
</evidence>